<evidence type="ECO:0000313" key="3">
    <source>
        <dbReference type="Proteomes" id="UP000298264"/>
    </source>
</evidence>
<reference evidence="2" key="1">
    <citation type="journal article" date="2019" name="PLoS Negl. Trop. Dis.">
        <title>Revisiting the worldwide diversity of Leptospira species in the environment.</title>
        <authorList>
            <person name="Vincent A.T."/>
            <person name="Schiettekatte O."/>
            <person name="Bourhy P."/>
            <person name="Veyrier F.J."/>
            <person name="Picardeau M."/>
        </authorList>
    </citation>
    <scope>NUCLEOTIDE SEQUENCE [LARGE SCALE GENOMIC DNA]</scope>
    <source>
        <strain evidence="2">201400974</strain>
    </source>
</reference>
<sequence>MSRLGVVEIKAFVPAKDFELSKQFYQDMGFNLKSDGGGVAYLQVGNTSFLLQDFYNQELAENLMIHLLVEDANAWFQELTNKGLAEKYKIRITNPETQPWRMVDFIVADPSGVLWRIGNNI</sequence>
<dbReference type="InterPro" id="IPR029068">
    <property type="entry name" value="Glyas_Bleomycin-R_OHBP_Dase"/>
</dbReference>
<dbReference type="InterPro" id="IPR004360">
    <property type="entry name" value="Glyas_Fos-R_dOase_dom"/>
</dbReference>
<dbReference type="AlphaFoldDB" id="A0A4R9LTR0"/>
<dbReference type="SUPFAM" id="SSF54593">
    <property type="entry name" value="Glyoxalase/Bleomycin resistance protein/Dihydroxybiphenyl dioxygenase"/>
    <property type="match status" value="1"/>
</dbReference>
<dbReference type="Pfam" id="PF00903">
    <property type="entry name" value="Glyoxalase"/>
    <property type="match status" value="1"/>
</dbReference>
<evidence type="ECO:0000259" key="1">
    <source>
        <dbReference type="PROSITE" id="PS51819"/>
    </source>
</evidence>
<name>A0A4R9LTR0_9LEPT</name>
<comment type="caution">
    <text evidence="2">The sequence shown here is derived from an EMBL/GenBank/DDBJ whole genome shotgun (WGS) entry which is preliminary data.</text>
</comment>
<protein>
    <submittedName>
        <fullName evidence="2">Glyoxalase</fullName>
    </submittedName>
</protein>
<dbReference type="Gene3D" id="3.10.180.10">
    <property type="entry name" value="2,3-Dihydroxybiphenyl 1,2-Dioxygenase, domain 1"/>
    <property type="match status" value="1"/>
</dbReference>
<dbReference type="OrthoDB" id="9815599at2"/>
<dbReference type="InterPro" id="IPR037523">
    <property type="entry name" value="VOC_core"/>
</dbReference>
<organism evidence="2 3">
    <name type="scientific">Leptospira ilyithenensis</name>
    <dbReference type="NCBI Taxonomy" id="2484901"/>
    <lineage>
        <taxon>Bacteria</taxon>
        <taxon>Pseudomonadati</taxon>
        <taxon>Spirochaetota</taxon>
        <taxon>Spirochaetia</taxon>
        <taxon>Leptospirales</taxon>
        <taxon>Leptospiraceae</taxon>
        <taxon>Leptospira</taxon>
    </lineage>
</organism>
<dbReference type="Proteomes" id="UP000298264">
    <property type="component" value="Unassembled WGS sequence"/>
</dbReference>
<proteinExistence type="predicted"/>
<dbReference type="CDD" id="cd08356">
    <property type="entry name" value="VOC_CChe_VCA0619_like"/>
    <property type="match status" value="1"/>
</dbReference>
<dbReference type="EMBL" id="RQHV01000032">
    <property type="protein sequence ID" value="TGN13223.1"/>
    <property type="molecule type" value="Genomic_DNA"/>
</dbReference>
<gene>
    <name evidence="2" type="ORF">EHS11_04725</name>
</gene>
<evidence type="ECO:0000313" key="2">
    <source>
        <dbReference type="EMBL" id="TGN13223.1"/>
    </source>
</evidence>
<feature type="domain" description="VOC" evidence="1">
    <location>
        <begin position="3"/>
        <end position="120"/>
    </location>
</feature>
<accession>A0A4R9LTR0</accession>
<dbReference type="PROSITE" id="PS51819">
    <property type="entry name" value="VOC"/>
    <property type="match status" value="1"/>
</dbReference>
<keyword evidence="3" id="KW-1185">Reference proteome</keyword>